<dbReference type="OrthoDB" id="10455581at2759"/>
<dbReference type="EMBL" id="RSCD01000014">
    <property type="protein sequence ID" value="RSH89221.1"/>
    <property type="molecule type" value="Genomic_DNA"/>
</dbReference>
<evidence type="ECO:0000313" key="3">
    <source>
        <dbReference type="Proteomes" id="UP000279259"/>
    </source>
</evidence>
<dbReference type="AlphaFoldDB" id="A0A427YDI2"/>
<reference evidence="2 3" key="1">
    <citation type="submission" date="2018-11" db="EMBL/GenBank/DDBJ databases">
        <title>Genome sequence of Saitozyma podzolica DSM 27192.</title>
        <authorList>
            <person name="Aliyu H."/>
            <person name="Gorte O."/>
            <person name="Ochsenreither K."/>
        </authorList>
    </citation>
    <scope>NUCLEOTIDE SEQUENCE [LARGE SCALE GENOMIC DNA]</scope>
    <source>
        <strain evidence="2 3">DSM 27192</strain>
    </source>
</reference>
<gene>
    <name evidence="2" type="ORF">EHS25_002333</name>
</gene>
<organism evidence="2 3">
    <name type="scientific">Saitozyma podzolica</name>
    <dbReference type="NCBI Taxonomy" id="1890683"/>
    <lineage>
        <taxon>Eukaryota</taxon>
        <taxon>Fungi</taxon>
        <taxon>Dikarya</taxon>
        <taxon>Basidiomycota</taxon>
        <taxon>Agaricomycotina</taxon>
        <taxon>Tremellomycetes</taxon>
        <taxon>Tremellales</taxon>
        <taxon>Trimorphomycetaceae</taxon>
        <taxon>Saitozyma</taxon>
    </lineage>
</organism>
<accession>A0A427YDI2</accession>
<evidence type="ECO:0000256" key="1">
    <source>
        <dbReference type="SAM" id="MobiDB-lite"/>
    </source>
</evidence>
<feature type="compositionally biased region" description="Low complexity" evidence="1">
    <location>
        <begin position="100"/>
        <end position="118"/>
    </location>
</feature>
<feature type="region of interest" description="Disordered" evidence="1">
    <location>
        <begin position="93"/>
        <end position="122"/>
    </location>
</feature>
<feature type="region of interest" description="Disordered" evidence="1">
    <location>
        <begin position="1"/>
        <end position="22"/>
    </location>
</feature>
<keyword evidence="3" id="KW-1185">Reference proteome</keyword>
<evidence type="ECO:0000313" key="2">
    <source>
        <dbReference type="EMBL" id="RSH89221.1"/>
    </source>
</evidence>
<name>A0A427YDI2_9TREE</name>
<proteinExistence type="predicted"/>
<sequence>MSQNTLPSEDPSRMQQSRHDKVISQVEDMLRGLDPSIRFPKDQIWSLITSDGDREKFYWNPDRSVQTIYYGPDCSTSSDLSRSEVNRVLDALEAQDSRAETTQASQSTSTESSSASTPCPSPEILRRNDLLAAAAGYIASQIDSGMQSFEYNYNLPDDVESIEPEIPTKSLAREAVTYWRSVPQGVIQFETQYGRVCTDMTRRELAVIDALFRAEEAVSGV</sequence>
<dbReference type="Proteomes" id="UP000279259">
    <property type="component" value="Unassembled WGS sequence"/>
</dbReference>
<comment type="caution">
    <text evidence="2">The sequence shown here is derived from an EMBL/GenBank/DDBJ whole genome shotgun (WGS) entry which is preliminary data.</text>
</comment>
<protein>
    <submittedName>
        <fullName evidence="2">Uncharacterized protein</fullName>
    </submittedName>
</protein>